<gene>
    <name evidence="1" type="ORF">MNBD_ACTINO02-2370</name>
</gene>
<accession>A0A3B0RSV6</accession>
<sequence length="206" mass="21887">MQDRQTRHAVGVLAYGSLIGDPGQELAAVTQLIIDNVPTPFGIEYARSSRGRGGAPTLIPVDTGGASVRGKVLVLDEEVTPAAARDMLWRRETNRVGSEKGYVPLSPITPNTVVVTEHPGLADVELVLATKIGANFAPLTAQKLADLAIESVRTDAGPRRRDGISYLANNIAVGIITPLTAAYEAEILRQTATMSLKDAWHSIVSP</sequence>
<dbReference type="AlphaFoldDB" id="A0A3B0RSV6"/>
<dbReference type="EMBL" id="UOEK01000073">
    <property type="protein sequence ID" value="VAV95257.1"/>
    <property type="molecule type" value="Genomic_DNA"/>
</dbReference>
<proteinExistence type="predicted"/>
<reference evidence="1" key="1">
    <citation type="submission" date="2018-06" db="EMBL/GenBank/DDBJ databases">
        <authorList>
            <person name="Zhirakovskaya E."/>
        </authorList>
    </citation>
    <scope>NUCLEOTIDE SEQUENCE</scope>
</reference>
<organism evidence="1">
    <name type="scientific">hydrothermal vent metagenome</name>
    <dbReference type="NCBI Taxonomy" id="652676"/>
    <lineage>
        <taxon>unclassified sequences</taxon>
        <taxon>metagenomes</taxon>
        <taxon>ecological metagenomes</taxon>
    </lineage>
</organism>
<evidence type="ECO:0000313" key="1">
    <source>
        <dbReference type="EMBL" id="VAV95257.1"/>
    </source>
</evidence>
<protein>
    <submittedName>
        <fullName evidence="1">Uncharacterized protein</fullName>
    </submittedName>
</protein>
<name>A0A3B0RSV6_9ZZZZ</name>